<protein>
    <submittedName>
        <fullName evidence="2">Type 4 fimbrial biogenesis protein PilZ</fullName>
    </submittedName>
</protein>
<dbReference type="InterPro" id="IPR009875">
    <property type="entry name" value="PilZ_domain"/>
</dbReference>
<dbReference type="RefSeq" id="WP_025385419.1">
    <property type="nucleotide sequence ID" value="NZ_LCUA01000002.1"/>
</dbReference>
<gene>
    <name evidence="2" type="primary">pilZ</name>
    <name evidence="2" type="ORF">Loak_1397</name>
</gene>
<dbReference type="GO" id="GO:0035438">
    <property type="term" value="F:cyclic-di-GMP binding"/>
    <property type="evidence" value="ECO:0007669"/>
    <property type="project" value="InterPro"/>
</dbReference>
<dbReference type="EMBL" id="LNYP01000029">
    <property type="protein sequence ID" value="KTD37721.1"/>
    <property type="molecule type" value="Genomic_DNA"/>
</dbReference>
<dbReference type="Gene3D" id="2.40.10.220">
    <property type="entry name" value="predicted glycosyltransferase like domains"/>
    <property type="match status" value="1"/>
</dbReference>
<name>A0A0W0WZH6_9GAMM</name>
<dbReference type="Pfam" id="PF07238">
    <property type="entry name" value="PilZ"/>
    <property type="match status" value="1"/>
</dbReference>
<comment type="caution">
    <text evidence="2">The sequence shown here is derived from an EMBL/GenBank/DDBJ whole genome shotgun (WGS) entry which is preliminary data.</text>
</comment>
<accession>A0A0W0WZH6</accession>
<proteinExistence type="predicted"/>
<evidence type="ECO:0000313" key="2">
    <source>
        <dbReference type="EMBL" id="KTD37721.1"/>
    </source>
</evidence>
<dbReference type="AlphaFoldDB" id="A0A0W0WZH6"/>
<evidence type="ECO:0000259" key="1">
    <source>
        <dbReference type="Pfam" id="PF07238"/>
    </source>
</evidence>
<sequence>MNDELPLMGCVYADEKELYQAYMPFVQGGGLFIRTTQDFQLGDRVNLTVQLPNAEEQCLIEGKVVWLTPKGAGGNKPIGIGVQFTSENGRLLSNKIETCLAGMLKSTQMTDTL</sequence>
<dbReference type="Proteomes" id="UP000054858">
    <property type="component" value="Unassembled WGS sequence"/>
</dbReference>
<feature type="domain" description="PilZ" evidence="1">
    <location>
        <begin position="10"/>
        <end position="99"/>
    </location>
</feature>
<evidence type="ECO:0000313" key="3">
    <source>
        <dbReference type="Proteomes" id="UP000054858"/>
    </source>
</evidence>
<dbReference type="PATRIC" id="fig|29423.5.peg.1463"/>
<organism evidence="2 3">
    <name type="scientific">Legionella oakridgensis</name>
    <dbReference type="NCBI Taxonomy" id="29423"/>
    <lineage>
        <taxon>Bacteria</taxon>
        <taxon>Pseudomonadati</taxon>
        <taxon>Pseudomonadota</taxon>
        <taxon>Gammaproteobacteria</taxon>
        <taxon>Legionellales</taxon>
        <taxon>Legionellaceae</taxon>
        <taxon>Legionella</taxon>
    </lineage>
</organism>
<reference evidence="2 3" key="1">
    <citation type="submission" date="2015-11" db="EMBL/GenBank/DDBJ databases">
        <title>Genomic analysis of 38 Legionella species identifies large and diverse effector repertoires.</title>
        <authorList>
            <person name="Burstein D."/>
            <person name="Amaro F."/>
            <person name="Zusman T."/>
            <person name="Lifshitz Z."/>
            <person name="Cohen O."/>
            <person name="Gilbert J.A."/>
            <person name="Pupko T."/>
            <person name="Shuman H.A."/>
            <person name="Segal G."/>
        </authorList>
    </citation>
    <scope>NUCLEOTIDE SEQUENCE [LARGE SCALE GENOMIC DNA]</scope>
    <source>
        <strain evidence="2 3">Oak Ridge-10</strain>
    </source>
</reference>